<keyword evidence="2" id="KW-1133">Transmembrane helix</keyword>
<gene>
    <name evidence="3" type="ORF">BJY28_000837</name>
</gene>
<accession>A0A852X1R2</accession>
<proteinExistence type="predicted"/>
<feature type="region of interest" description="Disordered" evidence="1">
    <location>
        <begin position="72"/>
        <end position="96"/>
    </location>
</feature>
<evidence type="ECO:0000313" key="3">
    <source>
        <dbReference type="EMBL" id="NYG36368.1"/>
    </source>
</evidence>
<evidence type="ECO:0000313" key="4">
    <source>
        <dbReference type="Proteomes" id="UP000592181"/>
    </source>
</evidence>
<feature type="transmembrane region" description="Helical" evidence="2">
    <location>
        <begin position="41"/>
        <end position="63"/>
    </location>
</feature>
<feature type="transmembrane region" description="Helical" evidence="2">
    <location>
        <begin position="12"/>
        <end position="35"/>
    </location>
</feature>
<dbReference type="Proteomes" id="UP000592181">
    <property type="component" value="Unassembled WGS sequence"/>
</dbReference>
<comment type="caution">
    <text evidence="3">The sequence shown here is derived from an EMBL/GenBank/DDBJ whole genome shotgun (WGS) entry which is preliminary data.</text>
</comment>
<dbReference type="RefSeq" id="WP_179461887.1">
    <property type="nucleotide sequence ID" value="NZ_JACBZX010000001.1"/>
</dbReference>
<dbReference type="AlphaFoldDB" id="A0A852X1R2"/>
<keyword evidence="4" id="KW-1185">Reference proteome</keyword>
<name>A0A852X1R2_9MICO</name>
<keyword evidence="2" id="KW-0472">Membrane</keyword>
<evidence type="ECO:0000256" key="1">
    <source>
        <dbReference type="SAM" id="MobiDB-lite"/>
    </source>
</evidence>
<dbReference type="EMBL" id="JACBZX010000001">
    <property type="protein sequence ID" value="NYG36368.1"/>
    <property type="molecule type" value="Genomic_DNA"/>
</dbReference>
<sequence>MQDGGLPPHPRTTGYLMVRVLSVGGLVVAVATWVLFSDRAWAGPVGLVAVLVGLVCVAAGFIWRMTAVDEAGAGSAGGRTADGARRRRGRVNDEER</sequence>
<evidence type="ECO:0000256" key="2">
    <source>
        <dbReference type="SAM" id="Phobius"/>
    </source>
</evidence>
<protein>
    <submittedName>
        <fullName evidence="3">Uncharacterized protein</fullName>
    </submittedName>
</protein>
<reference evidence="3 4" key="1">
    <citation type="submission" date="2020-07" db="EMBL/GenBank/DDBJ databases">
        <title>Sequencing the genomes of 1000 actinobacteria strains.</title>
        <authorList>
            <person name="Klenk H.-P."/>
        </authorList>
    </citation>
    <scope>NUCLEOTIDE SEQUENCE [LARGE SCALE GENOMIC DNA]</scope>
    <source>
        <strain evidence="3 4">DSM 24723</strain>
    </source>
</reference>
<organism evidence="3 4">
    <name type="scientific">Janibacter alkaliphilus</name>
    <dbReference type="NCBI Taxonomy" id="1069963"/>
    <lineage>
        <taxon>Bacteria</taxon>
        <taxon>Bacillati</taxon>
        <taxon>Actinomycetota</taxon>
        <taxon>Actinomycetes</taxon>
        <taxon>Micrococcales</taxon>
        <taxon>Intrasporangiaceae</taxon>
        <taxon>Janibacter</taxon>
    </lineage>
</organism>
<keyword evidence="2" id="KW-0812">Transmembrane</keyword>